<feature type="domain" description="Ig-like" evidence="8">
    <location>
        <begin position="293"/>
        <end position="384"/>
    </location>
</feature>
<keyword evidence="2 7" id="KW-0472">Membrane</keyword>
<dbReference type="InterPro" id="IPR036179">
    <property type="entry name" value="Ig-like_dom_sf"/>
</dbReference>
<dbReference type="PROSITE" id="PS00290">
    <property type="entry name" value="IG_MHC"/>
    <property type="match status" value="1"/>
</dbReference>
<dbReference type="InterPro" id="IPR007110">
    <property type="entry name" value="Ig-like_dom"/>
</dbReference>
<dbReference type="Gene3D" id="2.60.40.10">
    <property type="entry name" value="Immunoglobulins"/>
    <property type="match status" value="4"/>
</dbReference>
<organism evidence="10 11">
    <name type="scientific">Mytilus coruscus</name>
    <name type="common">Sea mussel</name>
    <dbReference type="NCBI Taxonomy" id="42192"/>
    <lineage>
        <taxon>Eukaryota</taxon>
        <taxon>Metazoa</taxon>
        <taxon>Spiralia</taxon>
        <taxon>Lophotrochozoa</taxon>
        <taxon>Mollusca</taxon>
        <taxon>Bivalvia</taxon>
        <taxon>Autobranchia</taxon>
        <taxon>Pteriomorphia</taxon>
        <taxon>Mytilida</taxon>
        <taxon>Mytiloidea</taxon>
        <taxon>Mytilidae</taxon>
        <taxon>Mytilinae</taxon>
        <taxon>Mytilus</taxon>
    </lineage>
</organism>
<keyword evidence="3" id="KW-1015">Disulfide bond</keyword>
<dbReference type="PANTHER" id="PTHR11640">
    <property type="entry name" value="NEPHRIN"/>
    <property type="match status" value="1"/>
</dbReference>
<dbReference type="PANTHER" id="PTHR11640:SF164">
    <property type="entry name" value="MAM DOMAIN-CONTAINING GLYCOSYLPHOSPHATIDYLINOSITOL ANCHOR PROTEIN 1"/>
    <property type="match status" value="1"/>
</dbReference>
<sequence>MLATGKPDPPKDVRIHVIGRTAKVLWTIPTNLEGATYSRIYINDSKGGDIYLEKISKHKDIPITKSTFEIDNLKICSEYYVRIQFFCPFSEFTTQKFWMTNKIFTADINQDVALSWTTSLTDFFRVLPPVSSPVIYEVQGGAILSNSEDGKYIFDKMIQDVRAINITVNRVNTIDAGLYRAETDGNVDGCCLLIVTTKPIKPTVTIQPEHPFVGDNITFTCNSMVQRWPRNLPSHLLYQFIGNRRGESNNNRLTMNTITKMDKGTIISCQATDDLGKTSIMSKTVTLDPYYGPENVVVEPAIANINVTEGTTLSPIYCYATCNPGCKYNWKQSWTGRFKPVPNKYISSQNRSVKVPAIKRSQTGTYRCRVDHSTGYKYKTKDISVNVQYSPKITAIWFSSNNQRYVGRTPTTFNFNEEVNVKMTLRAESNPDPQIMLKSSLLKLQQINKGNGYIDYIYNLPSLKCEDSGNFSILASNGIPYADTRTVNFKICCKPRKATSESRTTGAKINTVKNIVLHVISFPAPTVTWVRGTRFTWKIQKDRYDYRHKIHSKIRIRSEVDFGVYGIKICNQLGCIVESITLKPQDKPEAPQNFSVETTTFRSVNISWIAGFNGGHEQTFSVQYKATDDVKWDKKIVHTNDIKTGSTVYYTLDQLRPDTSYQVIVVSANRQGQSNASLEFKTEVELPGKSTSKSTSMSMLSIGLACGYPVLFAVIILLVFINRRNKGSKSGWNPTNVESTKSDEYTVIQKSNPTFTDAYSTLQSPTESTALQANSVQTDTYDECGILTDVEVYQTMDNRKSGDIRDEQGSGHEHTKEGMYDNM</sequence>
<dbReference type="GO" id="GO:0050839">
    <property type="term" value="F:cell adhesion molecule binding"/>
    <property type="evidence" value="ECO:0007669"/>
    <property type="project" value="TreeGrafter"/>
</dbReference>
<dbReference type="InterPro" id="IPR003006">
    <property type="entry name" value="Ig/MHC_CS"/>
</dbReference>
<dbReference type="PROSITE" id="PS50835">
    <property type="entry name" value="IG_LIKE"/>
    <property type="match status" value="1"/>
</dbReference>
<keyword evidence="4" id="KW-0325">Glycoprotein</keyword>
<evidence type="ECO:0000256" key="2">
    <source>
        <dbReference type="ARBA" id="ARBA00023136"/>
    </source>
</evidence>
<feature type="transmembrane region" description="Helical" evidence="7">
    <location>
        <begin position="699"/>
        <end position="721"/>
    </location>
</feature>
<dbReference type="Proteomes" id="UP000507470">
    <property type="component" value="Unassembled WGS sequence"/>
</dbReference>
<dbReference type="OrthoDB" id="6162863at2759"/>
<evidence type="ECO:0000256" key="4">
    <source>
        <dbReference type="ARBA" id="ARBA00023180"/>
    </source>
</evidence>
<evidence type="ECO:0000259" key="8">
    <source>
        <dbReference type="PROSITE" id="PS50835"/>
    </source>
</evidence>
<dbReference type="EMBL" id="CACVKT020008630">
    <property type="protein sequence ID" value="CAC5416360.1"/>
    <property type="molecule type" value="Genomic_DNA"/>
</dbReference>
<dbReference type="InterPro" id="IPR003961">
    <property type="entry name" value="FN3_dom"/>
</dbReference>
<evidence type="ECO:0000313" key="11">
    <source>
        <dbReference type="Proteomes" id="UP000507470"/>
    </source>
</evidence>
<evidence type="ECO:0000256" key="7">
    <source>
        <dbReference type="SAM" id="Phobius"/>
    </source>
</evidence>
<keyword evidence="5" id="KW-0393">Immunoglobulin domain</keyword>
<dbReference type="AlphaFoldDB" id="A0A6J8E7H2"/>
<dbReference type="InterPro" id="IPR013783">
    <property type="entry name" value="Ig-like_fold"/>
</dbReference>
<dbReference type="CDD" id="cd00063">
    <property type="entry name" value="FN3"/>
    <property type="match status" value="1"/>
</dbReference>
<name>A0A6J8E7H2_MYTCO</name>
<reference evidence="10 11" key="1">
    <citation type="submission" date="2020-06" db="EMBL/GenBank/DDBJ databases">
        <authorList>
            <person name="Li R."/>
            <person name="Bekaert M."/>
        </authorList>
    </citation>
    <scope>NUCLEOTIDE SEQUENCE [LARGE SCALE GENOMIC DNA]</scope>
    <source>
        <strain evidence="11">wild</strain>
    </source>
</reference>
<gene>
    <name evidence="10" type="ORF">MCOR_48995</name>
</gene>
<dbReference type="PROSITE" id="PS50853">
    <property type="entry name" value="FN3"/>
    <property type="match status" value="1"/>
</dbReference>
<feature type="domain" description="Fibronectin type-III" evidence="9">
    <location>
        <begin position="590"/>
        <end position="687"/>
    </location>
</feature>
<dbReference type="InterPro" id="IPR036116">
    <property type="entry name" value="FN3_sf"/>
</dbReference>
<evidence type="ECO:0000256" key="1">
    <source>
        <dbReference type="ARBA" id="ARBA00004479"/>
    </source>
</evidence>
<evidence type="ECO:0000256" key="3">
    <source>
        <dbReference type="ARBA" id="ARBA00023157"/>
    </source>
</evidence>
<evidence type="ECO:0000259" key="9">
    <source>
        <dbReference type="PROSITE" id="PS50853"/>
    </source>
</evidence>
<dbReference type="SUPFAM" id="SSF49265">
    <property type="entry name" value="Fibronectin type III"/>
    <property type="match status" value="1"/>
</dbReference>
<proteinExistence type="predicted"/>
<dbReference type="Pfam" id="PF00041">
    <property type="entry name" value="fn3"/>
    <property type="match status" value="1"/>
</dbReference>
<keyword evidence="7" id="KW-0812">Transmembrane</keyword>
<dbReference type="SMART" id="SM00060">
    <property type="entry name" value="FN3"/>
    <property type="match status" value="2"/>
</dbReference>
<feature type="region of interest" description="Disordered" evidence="6">
    <location>
        <begin position="799"/>
        <end position="823"/>
    </location>
</feature>
<keyword evidence="11" id="KW-1185">Reference proteome</keyword>
<evidence type="ECO:0000313" key="10">
    <source>
        <dbReference type="EMBL" id="CAC5416360.1"/>
    </source>
</evidence>
<accession>A0A6J8E7H2</accession>
<comment type="subcellular location">
    <subcellularLocation>
        <location evidence="1">Membrane</location>
        <topology evidence="1">Single-pass type I membrane protein</topology>
    </subcellularLocation>
</comment>
<evidence type="ECO:0000256" key="6">
    <source>
        <dbReference type="SAM" id="MobiDB-lite"/>
    </source>
</evidence>
<protein>
    <submittedName>
        <fullName evidence="10">Uncharacterized protein</fullName>
    </submittedName>
</protein>
<dbReference type="SUPFAM" id="SSF48726">
    <property type="entry name" value="Immunoglobulin"/>
    <property type="match status" value="2"/>
</dbReference>
<keyword evidence="7" id="KW-1133">Transmembrane helix</keyword>
<dbReference type="GO" id="GO:0005911">
    <property type="term" value="C:cell-cell junction"/>
    <property type="evidence" value="ECO:0007669"/>
    <property type="project" value="TreeGrafter"/>
</dbReference>
<dbReference type="InterPro" id="IPR051275">
    <property type="entry name" value="Cell_adhesion_signaling"/>
</dbReference>
<dbReference type="GO" id="GO:0005886">
    <property type="term" value="C:plasma membrane"/>
    <property type="evidence" value="ECO:0007669"/>
    <property type="project" value="TreeGrafter"/>
</dbReference>
<dbReference type="GO" id="GO:0098609">
    <property type="term" value="P:cell-cell adhesion"/>
    <property type="evidence" value="ECO:0007669"/>
    <property type="project" value="TreeGrafter"/>
</dbReference>
<evidence type="ECO:0000256" key="5">
    <source>
        <dbReference type="ARBA" id="ARBA00023319"/>
    </source>
</evidence>